<dbReference type="EMBL" id="AP019416">
    <property type="protein sequence ID" value="BBI53763.1"/>
    <property type="molecule type" value="Genomic_DNA"/>
</dbReference>
<dbReference type="Gene3D" id="3.90.1150.10">
    <property type="entry name" value="Aspartate Aminotransferase, domain 1"/>
    <property type="match status" value="1"/>
</dbReference>
<evidence type="ECO:0000313" key="2">
    <source>
        <dbReference type="Proteomes" id="UP000289555"/>
    </source>
</evidence>
<name>A0ABM7GSY1_9GAMM</name>
<keyword evidence="2" id="KW-1185">Reference proteome</keyword>
<organism evidence="1 2">
    <name type="scientific">Vreelandella olivaria</name>
    <dbReference type="NCBI Taxonomy" id="390919"/>
    <lineage>
        <taxon>Bacteria</taxon>
        <taxon>Pseudomonadati</taxon>
        <taxon>Pseudomonadota</taxon>
        <taxon>Gammaproteobacteria</taxon>
        <taxon>Oceanospirillales</taxon>
        <taxon>Halomonadaceae</taxon>
        <taxon>Vreelandella</taxon>
    </lineage>
</organism>
<protein>
    <submittedName>
        <fullName evidence="1">Uncharacterized protein</fullName>
    </submittedName>
</protein>
<dbReference type="InterPro" id="IPR015422">
    <property type="entry name" value="PyrdxlP-dep_Trfase_small"/>
</dbReference>
<sequence>MLWVELPAAVDCVRLNERLAQHAIHVAPGSLFSASGKFRQCLRLNYAFTLTPAIENAVRTVGELAAEMVADARAMLA</sequence>
<dbReference type="Proteomes" id="UP000289555">
    <property type="component" value="Chromosome"/>
</dbReference>
<dbReference type="InterPro" id="IPR015424">
    <property type="entry name" value="PyrdxlP-dep_Trfase"/>
</dbReference>
<proteinExistence type="predicted"/>
<gene>
    <name evidence="1" type="ORF">HORIV_61840</name>
</gene>
<evidence type="ECO:0000313" key="1">
    <source>
        <dbReference type="EMBL" id="BBI53763.1"/>
    </source>
</evidence>
<reference evidence="2" key="1">
    <citation type="journal article" date="2019" name="Microbiol. Resour. Announc.">
        <title>Complete Genome Sequence of Halomonas olivaria, a Moderately Halophilic Bacterium Isolated from Olive Processing Effluents, Obtained by Nanopore Sequencing.</title>
        <authorList>
            <person name="Nagata S."/>
            <person name="Ii K.M."/>
            <person name="Tsukimi T."/>
            <person name="Miura M.C."/>
            <person name="Galipon J."/>
            <person name="Arakawa K."/>
        </authorList>
    </citation>
    <scope>NUCLEOTIDE SEQUENCE [LARGE SCALE GENOMIC DNA]</scope>
    <source>
        <strain evidence="2">TYRC17</strain>
    </source>
</reference>
<accession>A0ABM7GSY1</accession>
<dbReference type="SUPFAM" id="SSF53383">
    <property type="entry name" value="PLP-dependent transferases"/>
    <property type="match status" value="1"/>
</dbReference>